<keyword evidence="2" id="KW-0812">Transmembrane</keyword>
<accession>A0A538TMQ1</accession>
<sequence length="72" mass="7590">MKEPEDLGAMCPECIATLAWIGAGATSTGGIAALVVSRLRGKNNEKDIDNKGERNACAEGENSDDEAHDRDT</sequence>
<name>A0A538TMQ1_UNCEI</name>
<protein>
    <submittedName>
        <fullName evidence="3">Uncharacterized protein</fullName>
    </submittedName>
</protein>
<proteinExistence type="predicted"/>
<evidence type="ECO:0000313" key="3">
    <source>
        <dbReference type="EMBL" id="TMQ64897.1"/>
    </source>
</evidence>
<keyword evidence="2" id="KW-1133">Transmembrane helix</keyword>
<reference evidence="3 4" key="1">
    <citation type="journal article" date="2019" name="Nat. Microbiol.">
        <title>Mediterranean grassland soil C-N compound turnover is dependent on rainfall and depth, and is mediated by genomically divergent microorganisms.</title>
        <authorList>
            <person name="Diamond S."/>
            <person name="Andeer P.F."/>
            <person name="Li Z."/>
            <person name="Crits-Christoph A."/>
            <person name="Burstein D."/>
            <person name="Anantharaman K."/>
            <person name="Lane K.R."/>
            <person name="Thomas B.C."/>
            <person name="Pan C."/>
            <person name="Northen T.R."/>
            <person name="Banfield J.F."/>
        </authorList>
    </citation>
    <scope>NUCLEOTIDE SEQUENCE [LARGE SCALE GENOMIC DNA]</scope>
    <source>
        <strain evidence="3">WS_9</strain>
    </source>
</reference>
<dbReference type="Proteomes" id="UP000317691">
    <property type="component" value="Unassembled WGS sequence"/>
</dbReference>
<dbReference type="EMBL" id="VBOZ01000016">
    <property type="protein sequence ID" value="TMQ64897.1"/>
    <property type="molecule type" value="Genomic_DNA"/>
</dbReference>
<feature type="transmembrane region" description="Helical" evidence="2">
    <location>
        <begin position="15"/>
        <end position="36"/>
    </location>
</feature>
<evidence type="ECO:0000313" key="4">
    <source>
        <dbReference type="Proteomes" id="UP000317691"/>
    </source>
</evidence>
<gene>
    <name evidence="3" type="ORF">E6K79_06005</name>
</gene>
<evidence type="ECO:0000256" key="2">
    <source>
        <dbReference type="SAM" id="Phobius"/>
    </source>
</evidence>
<comment type="caution">
    <text evidence="3">The sequence shown here is derived from an EMBL/GenBank/DDBJ whole genome shotgun (WGS) entry which is preliminary data.</text>
</comment>
<keyword evidence="2" id="KW-0472">Membrane</keyword>
<dbReference type="AlphaFoldDB" id="A0A538TMQ1"/>
<evidence type="ECO:0000256" key="1">
    <source>
        <dbReference type="SAM" id="MobiDB-lite"/>
    </source>
</evidence>
<organism evidence="3 4">
    <name type="scientific">Eiseniibacteriota bacterium</name>
    <dbReference type="NCBI Taxonomy" id="2212470"/>
    <lineage>
        <taxon>Bacteria</taxon>
        <taxon>Candidatus Eiseniibacteriota</taxon>
    </lineage>
</organism>
<feature type="region of interest" description="Disordered" evidence="1">
    <location>
        <begin position="42"/>
        <end position="72"/>
    </location>
</feature>
<feature type="compositionally biased region" description="Basic and acidic residues" evidence="1">
    <location>
        <begin position="42"/>
        <end position="56"/>
    </location>
</feature>